<dbReference type="AlphaFoldDB" id="A0A1Y2CCW7"/>
<organism evidence="3 4">
    <name type="scientific">Rhizoclosmatium globosum</name>
    <dbReference type="NCBI Taxonomy" id="329046"/>
    <lineage>
        <taxon>Eukaryota</taxon>
        <taxon>Fungi</taxon>
        <taxon>Fungi incertae sedis</taxon>
        <taxon>Chytridiomycota</taxon>
        <taxon>Chytridiomycota incertae sedis</taxon>
        <taxon>Chytridiomycetes</taxon>
        <taxon>Chytridiales</taxon>
        <taxon>Chytriomycetaceae</taxon>
        <taxon>Rhizoclosmatium</taxon>
    </lineage>
</organism>
<feature type="region of interest" description="Disordered" evidence="1">
    <location>
        <begin position="145"/>
        <end position="173"/>
    </location>
</feature>
<proteinExistence type="predicted"/>
<evidence type="ECO:0000313" key="3">
    <source>
        <dbReference type="EMBL" id="ORY44889.1"/>
    </source>
</evidence>
<comment type="caution">
    <text evidence="3">The sequence shown here is derived from an EMBL/GenBank/DDBJ whole genome shotgun (WGS) entry which is preliminary data.</text>
</comment>
<dbReference type="InterPro" id="IPR003347">
    <property type="entry name" value="JmjC_dom"/>
</dbReference>
<dbReference type="SMART" id="SM00558">
    <property type="entry name" value="JmjC"/>
    <property type="match status" value="1"/>
</dbReference>
<name>A0A1Y2CCW7_9FUNG</name>
<dbReference type="SUPFAM" id="SSF51197">
    <property type="entry name" value="Clavaminate synthase-like"/>
    <property type="match status" value="1"/>
</dbReference>
<feature type="domain" description="JmjC" evidence="2">
    <location>
        <begin position="286"/>
        <end position="459"/>
    </location>
</feature>
<dbReference type="PROSITE" id="PS51184">
    <property type="entry name" value="JMJC"/>
    <property type="match status" value="1"/>
</dbReference>
<dbReference type="InterPro" id="IPR041667">
    <property type="entry name" value="Cupin_8"/>
</dbReference>
<evidence type="ECO:0000259" key="2">
    <source>
        <dbReference type="PROSITE" id="PS51184"/>
    </source>
</evidence>
<protein>
    <submittedName>
        <fullName evidence="3">Clavaminate synthase-like protein</fullName>
    </submittedName>
</protein>
<dbReference type="PANTHER" id="PTHR12461">
    <property type="entry name" value="HYPOXIA-INDUCIBLE FACTOR 1 ALPHA INHIBITOR-RELATED"/>
    <property type="match status" value="1"/>
</dbReference>
<dbReference type="OrthoDB" id="47172at2759"/>
<dbReference type="EMBL" id="MCGO01000021">
    <property type="protein sequence ID" value="ORY44889.1"/>
    <property type="molecule type" value="Genomic_DNA"/>
</dbReference>
<sequence>MPKQQHITWTQVSSSSPLSLSSMPISLSLIDSHVGLWLRRAHLFVSICGVSKSSAAKAKAAKAAEKARDVAIEAMEKHGDHVHVLAYAAASMFVAAAQLQQSRPNPVAALRAIDLALIRGGIADWASIARPLIVQATNLLKGNELGKETPKLQQTKTKTRKDPPRPSQYLTTPNVKDIPRIDARSLSADEFCKRYMLANPPQPVILTNVIGSWPACTKWKDLNYLKSVTAGRLVPVETTTKQDAGRSFLSESWSHRVIPLDEYISKFVQPDGASPSSEPENEDLHGYLAQHQLLDQIPQLRDDIDIPRFCSAHTPEDDATPCDCEYRHDPLVSAWFGPAGTVSPLHNDPYHNVLAQIVGSKYIRIYDAKDTDAVYPESNRLGHNSRVDIDAPFSEIRSKFPLFVDAPCWQTILKEGELLYMPRHVWHYVRSLETSFSASFWFGAKMELVKNKKSGKYETKHLKKAEKGKSLNIQ</sequence>
<reference evidence="3 4" key="1">
    <citation type="submission" date="2016-07" db="EMBL/GenBank/DDBJ databases">
        <title>Pervasive Adenine N6-methylation of Active Genes in Fungi.</title>
        <authorList>
            <consortium name="DOE Joint Genome Institute"/>
            <person name="Mondo S.J."/>
            <person name="Dannebaum R.O."/>
            <person name="Kuo R.C."/>
            <person name="Labutti K."/>
            <person name="Haridas S."/>
            <person name="Kuo A."/>
            <person name="Salamov A."/>
            <person name="Ahrendt S.R."/>
            <person name="Lipzen A."/>
            <person name="Sullivan W."/>
            <person name="Andreopoulos W.B."/>
            <person name="Clum A."/>
            <person name="Lindquist E."/>
            <person name="Daum C."/>
            <person name="Ramamoorthy G.K."/>
            <person name="Gryganskyi A."/>
            <person name="Culley D."/>
            <person name="Magnuson J.K."/>
            <person name="James T.Y."/>
            <person name="O'Malley M.A."/>
            <person name="Stajich J.E."/>
            <person name="Spatafora J.W."/>
            <person name="Visel A."/>
            <person name="Grigoriev I.V."/>
        </authorList>
    </citation>
    <scope>NUCLEOTIDE SEQUENCE [LARGE SCALE GENOMIC DNA]</scope>
    <source>
        <strain evidence="3 4">JEL800</strain>
    </source>
</reference>
<dbReference type="Proteomes" id="UP000193642">
    <property type="component" value="Unassembled WGS sequence"/>
</dbReference>
<gene>
    <name evidence="3" type="ORF">BCR33DRAFT_784940</name>
</gene>
<dbReference type="PANTHER" id="PTHR12461:SF105">
    <property type="entry name" value="HYPOXIA-INDUCIBLE FACTOR 1-ALPHA INHIBITOR"/>
    <property type="match status" value="1"/>
</dbReference>
<keyword evidence="4" id="KW-1185">Reference proteome</keyword>
<evidence type="ECO:0000313" key="4">
    <source>
        <dbReference type="Proteomes" id="UP000193642"/>
    </source>
</evidence>
<dbReference type="Gene3D" id="2.60.120.650">
    <property type="entry name" value="Cupin"/>
    <property type="match status" value="1"/>
</dbReference>
<dbReference type="Pfam" id="PF13621">
    <property type="entry name" value="Cupin_8"/>
    <property type="match status" value="1"/>
</dbReference>
<dbReference type="STRING" id="329046.A0A1Y2CCW7"/>
<accession>A0A1Y2CCW7</accession>
<evidence type="ECO:0000256" key="1">
    <source>
        <dbReference type="SAM" id="MobiDB-lite"/>
    </source>
</evidence>